<accession>A0ABQ9CWX5</accession>
<keyword evidence="2" id="KW-1185">Reference proteome</keyword>
<gene>
    <name evidence="1" type="ORF">WISP_106189</name>
</gene>
<protein>
    <submittedName>
        <fullName evidence="1">Uncharacterized protein</fullName>
    </submittedName>
</protein>
<name>A0ABQ9CWX5_9PASS</name>
<dbReference type="Proteomes" id="UP001145742">
    <property type="component" value="Unassembled WGS sequence"/>
</dbReference>
<evidence type="ECO:0000313" key="2">
    <source>
        <dbReference type="Proteomes" id="UP001145742"/>
    </source>
</evidence>
<organism evidence="1 2">
    <name type="scientific">Willisornis vidua</name>
    <name type="common">Xingu scale-backed antbird</name>
    <dbReference type="NCBI Taxonomy" id="1566151"/>
    <lineage>
        <taxon>Eukaryota</taxon>
        <taxon>Metazoa</taxon>
        <taxon>Chordata</taxon>
        <taxon>Craniata</taxon>
        <taxon>Vertebrata</taxon>
        <taxon>Euteleostomi</taxon>
        <taxon>Archelosauria</taxon>
        <taxon>Archosauria</taxon>
        <taxon>Dinosauria</taxon>
        <taxon>Saurischia</taxon>
        <taxon>Theropoda</taxon>
        <taxon>Coelurosauria</taxon>
        <taxon>Aves</taxon>
        <taxon>Neognathae</taxon>
        <taxon>Neoaves</taxon>
        <taxon>Telluraves</taxon>
        <taxon>Australaves</taxon>
        <taxon>Passeriformes</taxon>
        <taxon>Thamnophilidae</taxon>
        <taxon>Willisornis</taxon>
    </lineage>
</organism>
<reference evidence="1" key="1">
    <citation type="submission" date="2019-10" db="EMBL/GenBank/DDBJ databases">
        <authorList>
            <person name="Soares A.E.R."/>
            <person name="Aleixo A."/>
            <person name="Schneider P."/>
            <person name="Miyaki C.Y."/>
            <person name="Schneider M.P."/>
            <person name="Mello C."/>
            <person name="Vasconcelos A.T.R."/>
        </authorList>
    </citation>
    <scope>NUCLEOTIDE SEQUENCE</scope>
    <source>
        <tissue evidence="1">Muscle</tissue>
    </source>
</reference>
<comment type="caution">
    <text evidence="1">The sequence shown here is derived from an EMBL/GenBank/DDBJ whole genome shotgun (WGS) entry which is preliminary data.</text>
</comment>
<dbReference type="EMBL" id="WHWB01034384">
    <property type="protein sequence ID" value="KAJ7410793.1"/>
    <property type="molecule type" value="Genomic_DNA"/>
</dbReference>
<evidence type="ECO:0000313" key="1">
    <source>
        <dbReference type="EMBL" id="KAJ7410793.1"/>
    </source>
</evidence>
<proteinExistence type="predicted"/>
<sequence>MIPMMGTEYTKSKFDDDTKLGGVTETPDGCAAIQRNLDKQEKWANRNVMKFSKERYEVLHLERNNPVHQYMMAIARKELMTFAAYALKQVLSGETCCRKTSQVPGHKLQIRPPPRALII</sequence>